<dbReference type="Gene3D" id="2.40.50.200">
    <property type="entry name" value="Bacterial OB-fold"/>
    <property type="match status" value="1"/>
</dbReference>
<dbReference type="OrthoDB" id="5901218at2"/>
<accession>A0A0C2JLQ5</accession>
<evidence type="ECO:0000313" key="3">
    <source>
        <dbReference type="EMBL" id="KII75911.1"/>
    </source>
</evidence>
<evidence type="ECO:0000313" key="4">
    <source>
        <dbReference type="Proteomes" id="UP000031672"/>
    </source>
</evidence>
<dbReference type="EMBL" id="JTKH01000024">
    <property type="protein sequence ID" value="KII75911.1"/>
    <property type="molecule type" value="Genomic_DNA"/>
</dbReference>
<dbReference type="PANTHER" id="PTHR36571">
    <property type="entry name" value="PROTEIN YGIW"/>
    <property type="match status" value="1"/>
</dbReference>
<dbReference type="Pfam" id="PF04076">
    <property type="entry name" value="BOF"/>
    <property type="match status" value="1"/>
</dbReference>
<feature type="signal peptide" evidence="2">
    <location>
        <begin position="1"/>
        <end position="21"/>
    </location>
</feature>
<gene>
    <name evidence="3" type="ORF">OJ16_13795</name>
</gene>
<dbReference type="InterPro" id="IPR036700">
    <property type="entry name" value="BOBF_sf"/>
</dbReference>
<dbReference type="RefSeq" id="WP_040991846.1">
    <property type="nucleotide sequence ID" value="NZ_JBFRUC010000010.1"/>
</dbReference>
<evidence type="ECO:0000256" key="1">
    <source>
        <dbReference type="ARBA" id="ARBA00022729"/>
    </source>
</evidence>
<feature type="chain" id="PRO_5009758749" evidence="2">
    <location>
        <begin position="22"/>
        <end position="124"/>
    </location>
</feature>
<reference evidence="3 4" key="1">
    <citation type="submission" date="2014-11" db="EMBL/GenBank/DDBJ databases">
        <title>Draft Genome Sequence of Vibrio piscirenalis strains CECT 8603T and CECT 8604, two marine Gammaproteobacterium isolated from cultured gilthead sea bream (Sparus aurata).</title>
        <authorList>
            <person name="Arahal D.R."/>
            <person name="Rodrigo-Torres L."/>
            <person name="Lucena T."/>
            <person name="Pujalte M.J."/>
        </authorList>
    </citation>
    <scope>NUCLEOTIDE SEQUENCE [LARGE SCALE GENOMIC DNA]</scope>
    <source>
        <strain evidence="3 4">DCR 1-4-2</strain>
    </source>
</reference>
<dbReference type="STRING" id="1461322.OJ16_13795"/>
<dbReference type="NCBIfam" id="NF033674">
    <property type="entry name" value="stress_OB_fold"/>
    <property type="match status" value="1"/>
</dbReference>
<dbReference type="InterPro" id="IPR005220">
    <property type="entry name" value="CarO-like"/>
</dbReference>
<dbReference type="SUPFAM" id="SSF101756">
    <property type="entry name" value="Hypothetical protein YgiW"/>
    <property type="match status" value="1"/>
</dbReference>
<name>A0A0C2N8D5_9VIBR</name>
<proteinExistence type="predicted"/>
<accession>A0A0C2N8D5</accession>
<sequence>MKKTIIAIAASLILVPSLVLAQDGHHQQKTGIQFNGPVELTNMSKLIAESNMFTEEHVVVEGHLVRQINAEKFMFSDGETEVQIELDDDIHLTSPIEATTRVRLYGEFEGGNTPEIEVDRIQVL</sequence>
<keyword evidence="4" id="KW-1185">Reference proteome</keyword>
<comment type="caution">
    <text evidence="3">The sequence shown here is derived from an EMBL/GenBank/DDBJ whole genome shotgun (WGS) entry which is preliminary data.</text>
</comment>
<dbReference type="Proteomes" id="UP000031672">
    <property type="component" value="Unassembled WGS sequence"/>
</dbReference>
<evidence type="ECO:0000256" key="2">
    <source>
        <dbReference type="SAM" id="SignalP"/>
    </source>
</evidence>
<protein>
    <submittedName>
        <fullName evidence="3">Uncharacterized protein</fullName>
    </submittedName>
</protein>
<organism evidence="3 4">
    <name type="scientific">Vibrio renipiscarius</name>
    <dbReference type="NCBI Taxonomy" id="1461322"/>
    <lineage>
        <taxon>Bacteria</taxon>
        <taxon>Pseudomonadati</taxon>
        <taxon>Pseudomonadota</taxon>
        <taxon>Gammaproteobacteria</taxon>
        <taxon>Vibrionales</taxon>
        <taxon>Vibrionaceae</taxon>
        <taxon>Vibrio</taxon>
    </lineage>
</organism>
<dbReference type="PANTHER" id="PTHR36571:SF1">
    <property type="entry name" value="PROTEIN YGIW"/>
    <property type="match status" value="1"/>
</dbReference>
<dbReference type="AlphaFoldDB" id="A0A0C2N8D5"/>
<keyword evidence="1 2" id="KW-0732">Signal</keyword>